<reference evidence="1 2" key="1">
    <citation type="submission" date="2012-07" db="EMBL/GenBank/DDBJ databases">
        <title>The Genome Sequence of Fusobacterium ulcerans 12_1B.</title>
        <authorList>
            <consortium name="The Broad Institute Genome Sequencing Platform"/>
            <person name="Earl A."/>
            <person name="Ward D."/>
            <person name="Feldgarden M."/>
            <person name="Gevers D."/>
            <person name="Strauss J."/>
            <person name="Ambrose C.E."/>
            <person name="Allen-Vercoe E."/>
            <person name="Walker B."/>
            <person name="Young S.K."/>
            <person name="Zeng Q."/>
            <person name="Gargeya S."/>
            <person name="Fitzgerald M."/>
            <person name="Haas B."/>
            <person name="Abouelleil A."/>
            <person name="Alvarado L."/>
            <person name="Arachchi H.M."/>
            <person name="Berlin A.M."/>
            <person name="Chapman S.B."/>
            <person name="Goldberg J."/>
            <person name="Griggs A."/>
            <person name="Gujja S."/>
            <person name="Hansen M."/>
            <person name="Howarth C."/>
            <person name="Imamovic A."/>
            <person name="Larimer J."/>
            <person name="McCowen C."/>
            <person name="Montmayeur A."/>
            <person name="Murphy C."/>
            <person name="Neiman D."/>
            <person name="Pearson M."/>
            <person name="Priest M."/>
            <person name="Roberts A."/>
            <person name="Saif S."/>
            <person name="Shea T."/>
            <person name="Sisk P."/>
            <person name="Sykes S."/>
            <person name="Wortman J."/>
            <person name="Nusbaum C."/>
            <person name="Birren B."/>
        </authorList>
    </citation>
    <scope>NUCLEOTIDE SEQUENCE [LARGE SCALE GENOMIC DNA]</scope>
    <source>
        <strain evidence="1 2">12_1B</strain>
    </source>
</reference>
<dbReference type="Proteomes" id="UP000003233">
    <property type="component" value="Unassembled WGS sequence"/>
</dbReference>
<evidence type="ECO:0008006" key="3">
    <source>
        <dbReference type="Google" id="ProtNLM"/>
    </source>
</evidence>
<sequence length="130" mass="15399">MLIHCFKILGEKNEIYIEDNIILYIRETLKWIDTYNDEKLLQLNKGINYYGITYLDAKGIIHLKKILLGWKKLFQKAPSYFRLTGLFCFNINKREKIPYLKQELLSQLDSLINLCETAIKQNKIIYHGGI</sequence>
<gene>
    <name evidence="1" type="ORF">HMPREF0402_02844</name>
</gene>
<comment type="caution">
    <text evidence="1">The sequence shown here is derived from an EMBL/GenBank/DDBJ whole genome shotgun (WGS) entry which is preliminary data.</text>
</comment>
<protein>
    <recommendedName>
        <fullName evidence="3">Coproporphyrinogen III oxidase</fullName>
    </recommendedName>
</protein>
<dbReference type="HOGENOM" id="CLU_139018_1_0_0"/>
<name>H1PWQ1_9FUSO</name>
<dbReference type="EMBL" id="AGWJ02000030">
    <property type="protein sequence ID" value="EHO79103.1"/>
    <property type="molecule type" value="Genomic_DNA"/>
</dbReference>
<keyword evidence="2" id="KW-1185">Reference proteome</keyword>
<accession>H1PWQ1</accession>
<dbReference type="PATRIC" id="fig|457404.5.peg.3209"/>
<evidence type="ECO:0000313" key="1">
    <source>
        <dbReference type="EMBL" id="EHO79103.1"/>
    </source>
</evidence>
<dbReference type="BioCyc" id="FSP457404-HMP:GTSQ-2875-MONOMER"/>
<organism evidence="1 2">
    <name type="scientific">Fusobacterium ulcerans 12-1B</name>
    <dbReference type="NCBI Taxonomy" id="457404"/>
    <lineage>
        <taxon>Bacteria</taxon>
        <taxon>Fusobacteriati</taxon>
        <taxon>Fusobacteriota</taxon>
        <taxon>Fusobacteriia</taxon>
        <taxon>Fusobacteriales</taxon>
        <taxon>Fusobacteriaceae</taxon>
        <taxon>Fusobacterium</taxon>
    </lineage>
</organism>
<proteinExistence type="predicted"/>
<dbReference type="AlphaFoldDB" id="H1PWQ1"/>
<evidence type="ECO:0000313" key="2">
    <source>
        <dbReference type="Proteomes" id="UP000003233"/>
    </source>
</evidence>